<dbReference type="AlphaFoldDB" id="W2SGA0"/>
<dbReference type="EMBL" id="KI669227">
    <property type="protein sequence ID" value="ETN68630.1"/>
    <property type="molecule type" value="Genomic_DNA"/>
</dbReference>
<evidence type="ECO:0000313" key="2">
    <source>
        <dbReference type="EMBL" id="ETN68630.1"/>
    </source>
</evidence>
<name>W2SGA0_NECAM</name>
<gene>
    <name evidence="2" type="ORF">NECAME_15710</name>
</gene>
<evidence type="ECO:0000256" key="1">
    <source>
        <dbReference type="SAM" id="MobiDB-lite"/>
    </source>
</evidence>
<feature type="compositionally biased region" description="Gly residues" evidence="1">
    <location>
        <begin position="48"/>
        <end position="57"/>
    </location>
</feature>
<evidence type="ECO:0000313" key="3">
    <source>
        <dbReference type="Proteomes" id="UP000053676"/>
    </source>
</evidence>
<feature type="region of interest" description="Disordered" evidence="1">
    <location>
        <begin position="37"/>
        <end position="57"/>
    </location>
</feature>
<proteinExistence type="predicted"/>
<protein>
    <submittedName>
        <fullName evidence="2">Uncharacterized protein</fullName>
    </submittedName>
</protein>
<sequence>MTFHLRLWTSKYGAKWSSHRHTERPRTISYNQERLGFPGMVNQNQPGNYGGASGYGNMGPRNTPGMYGNMGRTLGTAIPSTSAVTDVQGGVGWFMDNK</sequence>
<dbReference type="Proteomes" id="UP000053676">
    <property type="component" value="Unassembled WGS sequence"/>
</dbReference>
<organism evidence="2 3">
    <name type="scientific">Necator americanus</name>
    <name type="common">Human hookworm</name>
    <dbReference type="NCBI Taxonomy" id="51031"/>
    <lineage>
        <taxon>Eukaryota</taxon>
        <taxon>Metazoa</taxon>
        <taxon>Ecdysozoa</taxon>
        <taxon>Nematoda</taxon>
        <taxon>Chromadorea</taxon>
        <taxon>Rhabditida</taxon>
        <taxon>Rhabditina</taxon>
        <taxon>Rhabditomorpha</taxon>
        <taxon>Strongyloidea</taxon>
        <taxon>Ancylostomatidae</taxon>
        <taxon>Bunostominae</taxon>
        <taxon>Necator</taxon>
    </lineage>
</organism>
<reference evidence="3" key="1">
    <citation type="journal article" date="2014" name="Nat. Genet.">
        <title>Genome of the human hookworm Necator americanus.</title>
        <authorList>
            <person name="Tang Y.T."/>
            <person name="Gao X."/>
            <person name="Rosa B.A."/>
            <person name="Abubucker S."/>
            <person name="Hallsworth-Pepin K."/>
            <person name="Martin J."/>
            <person name="Tyagi R."/>
            <person name="Heizer E."/>
            <person name="Zhang X."/>
            <person name="Bhonagiri-Palsikar V."/>
            <person name="Minx P."/>
            <person name="Warren W.C."/>
            <person name="Wang Q."/>
            <person name="Zhan B."/>
            <person name="Hotez P.J."/>
            <person name="Sternberg P.W."/>
            <person name="Dougall A."/>
            <person name="Gaze S.T."/>
            <person name="Mulvenna J."/>
            <person name="Sotillo J."/>
            <person name="Ranganathan S."/>
            <person name="Rabelo E.M."/>
            <person name="Wilson R.K."/>
            <person name="Felgner P.L."/>
            <person name="Bethony J."/>
            <person name="Hawdon J.M."/>
            <person name="Gasser R.B."/>
            <person name="Loukas A."/>
            <person name="Mitreva M."/>
        </authorList>
    </citation>
    <scope>NUCLEOTIDE SEQUENCE [LARGE SCALE GENOMIC DNA]</scope>
</reference>
<keyword evidence="3" id="KW-1185">Reference proteome</keyword>
<feature type="non-terminal residue" evidence="2">
    <location>
        <position position="98"/>
    </location>
</feature>
<dbReference type="KEGG" id="nai:NECAME_15710"/>
<accession>W2SGA0</accession>